<dbReference type="EMBL" id="CZCS02000217">
    <property type="protein sequence ID" value="VXD23544.1"/>
    <property type="molecule type" value="Genomic_DNA"/>
</dbReference>
<name>A0A7Z9C1F6_9CYAN</name>
<dbReference type="GO" id="GO:0000160">
    <property type="term" value="P:phosphorelay signal transduction system"/>
    <property type="evidence" value="ECO:0007669"/>
    <property type="project" value="InterPro"/>
</dbReference>
<evidence type="ECO:0000259" key="3">
    <source>
        <dbReference type="PROSITE" id="PS50110"/>
    </source>
</evidence>
<dbReference type="CDD" id="cd19920">
    <property type="entry name" value="REC_PA4781-like"/>
    <property type="match status" value="1"/>
</dbReference>
<evidence type="ECO:0000313" key="6">
    <source>
        <dbReference type="Proteomes" id="UP000182190"/>
    </source>
</evidence>
<organism evidence="5 6">
    <name type="scientific">Planktothrix paucivesiculata PCC 9631</name>
    <dbReference type="NCBI Taxonomy" id="671071"/>
    <lineage>
        <taxon>Bacteria</taxon>
        <taxon>Bacillati</taxon>
        <taxon>Cyanobacteriota</taxon>
        <taxon>Cyanophyceae</taxon>
        <taxon>Oscillatoriophycideae</taxon>
        <taxon>Oscillatoriales</taxon>
        <taxon>Microcoleaceae</taxon>
        <taxon>Planktothrix</taxon>
    </lineage>
</organism>
<dbReference type="Pfam" id="PF00990">
    <property type="entry name" value="GGDEF"/>
    <property type="match status" value="1"/>
</dbReference>
<dbReference type="SMART" id="SM00448">
    <property type="entry name" value="REC"/>
    <property type="match status" value="1"/>
</dbReference>
<dbReference type="CDD" id="cd01949">
    <property type="entry name" value="GGDEF"/>
    <property type="match status" value="1"/>
</dbReference>
<feature type="coiled-coil region" evidence="2">
    <location>
        <begin position="133"/>
        <end position="177"/>
    </location>
</feature>
<dbReference type="PROSITE" id="PS50110">
    <property type="entry name" value="RESPONSE_REGULATORY"/>
    <property type="match status" value="1"/>
</dbReference>
<dbReference type="InterPro" id="IPR029787">
    <property type="entry name" value="Nucleotide_cyclase"/>
</dbReference>
<dbReference type="SMART" id="SM00267">
    <property type="entry name" value="GGDEF"/>
    <property type="match status" value="1"/>
</dbReference>
<dbReference type="GO" id="GO:1902201">
    <property type="term" value="P:negative regulation of bacterial-type flagellum-dependent cell motility"/>
    <property type="evidence" value="ECO:0007669"/>
    <property type="project" value="TreeGrafter"/>
</dbReference>
<dbReference type="RefSeq" id="WP_083621347.1">
    <property type="nucleotide sequence ID" value="NZ_LR735018.1"/>
</dbReference>
<dbReference type="Gene3D" id="3.40.50.2300">
    <property type="match status" value="1"/>
</dbReference>
<reference evidence="5" key="1">
    <citation type="submission" date="2019-10" db="EMBL/GenBank/DDBJ databases">
        <authorList>
            <consortium name="Genoscope - CEA"/>
            <person name="William W."/>
        </authorList>
    </citation>
    <scope>NUCLEOTIDE SEQUENCE [LARGE SCALE GENOMIC DNA]</scope>
    <source>
        <strain evidence="5">BBR_PRJEB10994</strain>
    </source>
</reference>
<feature type="modified residue" description="4-aspartylphosphate" evidence="1">
    <location>
        <position position="60"/>
    </location>
</feature>
<dbReference type="PROSITE" id="PS50887">
    <property type="entry name" value="GGDEF"/>
    <property type="match status" value="1"/>
</dbReference>
<dbReference type="InterPro" id="IPR000160">
    <property type="entry name" value="GGDEF_dom"/>
</dbReference>
<dbReference type="InterPro" id="IPR011006">
    <property type="entry name" value="CheY-like_superfamily"/>
</dbReference>
<dbReference type="GO" id="GO:0043709">
    <property type="term" value="P:cell adhesion involved in single-species biofilm formation"/>
    <property type="evidence" value="ECO:0007669"/>
    <property type="project" value="TreeGrafter"/>
</dbReference>
<feature type="domain" description="GGDEF" evidence="4">
    <location>
        <begin position="205"/>
        <end position="342"/>
    </location>
</feature>
<keyword evidence="1" id="KW-0597">Phosphoprotein</keyword>
<protein>
    <submittedName>
        <fullName evidence="5">Response regulator receiver modulated diguanylate cyclase</fullName>
    </submittedName>
</protein>
<dbReference type="FunFam" id="3.30.70.270:FF:000001">
    <property type="entry name" value="Diguanylate cyclase domain protein"/>
    <property type="match status" value="1"/>
</dbReference>
<dbReference type="Pfam" id="PF00072">
    <property type="entry name" value="Response_reg"/>
    <property type="match status" value="1"/>
</dbReference>
<comment type="caution">
    <text evidence="5">The sequence shown here is derived from an EMBL/GenBank/DDBJ whole genome shotgun (WGS) entry which is preliminary data.</text>
</comment>
<feature type="domain" description="Response regulatory" evidence="3">
    <location>
        <begin position="11"/>
        <end position="127"/>
    </location>
</feature>
<dbReference type="Proteomes" id="UP000182190">
    <property type="component" value="Unassembled WGS sequence"/>
</dbReference>
<evidence type="ECO:0000256" key="1">
    <source>
        <dbReference type="PROSITE-ProRule" id="PRU00169"/>
    </source>
</evidence>
<dbReference type="InterPro" id="IPR050469">
    <property type="entry name" value="Diguanylate_Cyclase"/>
</dbReference>
<dbReference type="OrthoDB" id="453368at2"/>
<dbReference type="PANTHER" id="PTHR45138">
    <property type="entry name" value="REGULATORY COMPONENTS OF SENSORY TRANSDUCTION SYSTEM"/>
    <property type="match status" value="1"/>
</dbReference>
<dbReference type="GO" id="GO:0005886">
    <property type="term" value="C:plasma membrane"/>
    <property type="evidence" value="ECO:0007669"/>
    <property type="project" value="TreeGrafter"/>
</dbReference>
<dbReference type="InterPro" id="IPR001789">
    <property type="entry name" value="Sig_transdc_resp-reg_receiver"/>
</dbReference>
<dbReference type="SUPFAM" id="SSF52172">
    <property type="entry name" value="CheY-like"/>
    <property type="match status" value="1"/>
</dbReference>
<dbReference type="InterPro" id="IPR043128">
    <property type="entry name" value="Rev_trsase/Diguanyl_cyclase"/>
</dbReference>
<dbReference type="Gene3D" id="3.30.70.270">
    <property type="match status" value="1"/>
</dbReference>
<evidence type="ECO:0000259" key="4">
    <source>
        <dbReference type="PROSITE" id="PS50887"/>
    </source>
</evidence>
<dbReference type="GO" id="GO:0052621">
    <property type="term" value="F:diguanylate cyclase activity"/>
    <property type="evidence" value="ECO:0007669"/>
    <property type="project" value="TreeGrafter"/>
</dbReference>
<dbReference type="NCBIfam" id="TIGR00254">
    <property type="entry name" value="GGDEF"/>
    <property type="match status" value="1"/>
</dbReference>
<evidence type="ECO:0000256" key="2">
    <source>
        <dbReference type="SAM" id="Coils"/>
    </source>
</evidence>
<dbReference type="SUPFAM" id="SSF55073">
    <property type="entry name" value="Nucleotide cyclase"/>
    <property type="match status" value="1"/>
</dbReference>
<dbReference type="PANTHER" id="PTHR45138:SF9">
    <property type="entry name" value="DIGUANYLATE CYCLASE DGCM-RELATED"/>
    <property type="match status" value="1"/>
</dbReference>
<dbReference type="AlphaFoldDB" id="A0A7Z9C1F6"/>
<gene>
    <name evidence="5" type="ORF">PL9631_740026</name>
</gene>
<evidence type="ECO:0000313" key="5">
    <source>
        <dbReference type="EMBL" id="VXD23544.1"/>
    </source>
</evidence>
<sequence>MNQDSIGSHHNLLIVDDEPDNIRVLSALLSQQGYYVRKSLNAQMALIAIESIKPDLILLDIRMPGVNGYELCRRLKSNLETHDIPIIFISALNQVEDIIQAFSAGGIDYITKPFKVDEVLARVKNQLTICDLKKKLIEQNQQLLQQNSQLEEEVRIRQQAEESLQTVNRQLQNLASYDSLTTLANRRHFDEYFAETWKQMMQEQKPLCLLLCDLDCFKNYNDNYGHPAGDICLKLVAQALDRSVSHNQDLVARYGGEEFAVILPNTDLEGALKVAQTIHQEVQRLKIDHNYSTVNSIVTVSIGISYQIPQPDTSPEQLLKIADQALYEAKQKGRNQYCVRVELKNKDYL</sequence>
<proteinExistence type="predicted"/>
<accession>A0A7Z9C1F6</accession>
<keyword evidence="2" id="KW-0175">Coiled coil</keyword>
<keyword evidence="6" id="KW-1185">Reference proteome</keyword>